<dbReference type="InterPro" id="IPR029061">
    <property type="entry name" value="THDP-binding"/>
</dbReference>
<dbReference type="EMBL" id="JACBYR010000001">
    <property type="protein sequence ID" value="NYE84030.1"/>
    <property type="molecule type" value="Genomic_DNA"/>
</dbReference>
<dbReference type="Pfam" id="PF02776">
    <property type="entry name" value="TPP_enzyme_N"/>
    <property type="match status" value="1"/>
</dbReference>
<dbReference type="InterPro" id="IPR011766">
    <property type="entry name" value="TPP_enzyme_TPP-bd"/>
</dbReference>
<dbReference type="Proteomes" id="UP000542125">
    <property type="component" value="Unassembled WGS sequence"/>
</dbReference>
<evidence type="ECO:0000313" key="7">
    <source>
        <dbReference type="EMBL" id="NYE84030.1"/>
    </source>
</evidence>
<dbReference type="InterPro" id="IPR012001">
    <property type="entry name" value="Thiamin_PyroP_enz_TPP-bd_dom"/>
</dbReference>
<dbReference type="InterPro" id="IPR047212">
    <property type="entry name" value="TPP_POXB-like"/>
</dbReference>
<dbReference type="InterPro" id="IPR000399">
    <property type="entry name" value="TPP-bd_CS"/>
</dbReference>
<keyword evidence="8" id="KW-1185">Reference proteome</keyword>
<dbReference type="Pfam" id="PF02775">
    <property type="entry name" value="TPP_enzyme_C"/>
    <property type="match status" value="1"/>
</dbReference>
<evidence type="ECO:0000259" key="5">
    <source>
        <dbReference type="Pfam" id="PF02775"/>
    </source>
</evidence>
<comment type="caution">
    <text evidence="7">The sequence shown here is derived from an EMBL/GenBank/DDBJ whole genome shotgun (WGS) entry which is preliminary data.</text>
</comment>
<dbReference type="Gene3D" id="3.40.50.970">
    <property type="match status" value="2"/>
</dbReference>
<accession>A0A7Y9LP53</accession>
<evidence type="ECO:0000259" key="4">
    <source>
        <dbReference type="Pfam" id="PF00205"/>
    </source>
</evidence>
<dbReference type="PROSITE" id="PS00187">
    <property type="entry name" value="TPP_ENZYMES"/>
    <property type="match status" value="1"/>
</dbReference>
<dbReference type="PANTHER" id="PTHR42981:SF2">
    <property type="entry name" value="PYRUVATE DEHYDROGENASE [UBIQUINONE]"/>
    <property type="match status" value="1"/>
</dbReference>
<dbReference type="PANTHER" id="PTHR42981">
    <property type="entry name" value="PYRUVATE DEHYDROGENASE [UBIQUINONE]"/>
    <property type="match status" value="1"/>
</dbReference>
<dbReference type="GO" id="GO:0047112">
    <property type="term" value="F:pyruvate oxidase activity"/>
    <property type="evidence" value="ECO:0007669"/>
    <property type="project" value="UniProtKB-EC"/>
</dbReference>
<keyword evidence="7" id="KW-0560">Oxidoreductase</keyword>
<dbReference type="Pfam" id="PF00205">
    <property type="entry name" value="TPP_enzyme_M"/>
    <property type="match status" value="1"/>
</dbReference>
<sequence length="584" mass="62377">MNKTAADILVDTLVDWEVDTLFGLPGDGINGIMEALRTRQDQIRFVQVRHEEAAAFMACAYAKFTGKLGVCLSTSGPGGVHLLNGLYDAKLDGAPVLAITGMQYHDLIGTYTQQDVELDRLFMDVAVYNARVMGPAHVENVVNLACRTALARNGVAHVTIPVEMQSQPVKDDKRSSRNVAHHVTDLQASNIALPTDDQFQRAAAVLNEGKKICILAGRGAASAGPLLETLADRLAAPVAKPLLGKAVLADDNPYCVGGVGLLGTRPAQDALESCDTLLIVGSSFPYIEYYPEPGKVRAVQIDADPARIGLRYPVDAALVGDTGRVLAALLPHLTPHADRSFLTTAQDGMKEWRDLLTERATRTDIPMKPQVVTHHLDGLLRDDAIVVTDSGTITAWVARHITMRGSMKFSCSGTLATMGCAVPYAVAAAIAYPQRQVVAVVGDGGFTMLMGELATCVKYGLDIKIVIMKNDALGMIKWEQMGMLGNPEYGCELQPIDFAAAARAFGAQAVTINDPAHCQQQLTQAFAMTGPVVIEAVIDPHEPPMPPKASVGQAARMAKAIARGTPDGGRIMRTLGADIVRELT</sequence>
<evidence type="ECO:0000259" key="6">
    <source>
        <dbReference type="Pfam" id="PF02776"/>
    </source>
</evidence>
<evidence type="ECO:0000256" key="1">
    <source>
        <dbReference type="ARBA" id="ARBA00007812"/>
    </source>
</evidence>
<dbReference type="GO" id="GO:0030976">
    <property type="term" value="F:thiamine pyrophosphate binding"/>
    <property type="evidence" value="ECO:0007669"/>
    <property type="project" value="InterPro"/>
</dbReference>
<evidence type="ECO:0000256" key="3">
    <source>
        <dbReference type="RuleBase" id="RU362132"/>
    </source>
</evidence>
<keyword evidence="7" id="KW-0670">Pyruvate</keyword>
<keyword evidence="2 3" id="KW-0786">Thiamine pyrophosphate</keyword>
<dbReference type="InterPro" id="IPR012000">
    <property type="entry name" value="Thiamin_PyroP_enz_cen_dom"/>
</dbReference>
<name>A0A7Y9LP53_9BURK</name>
<dbReference type="SUPFAM" id="SSF52467">
    <property type="entry name" value="DHS-like NAD/FAD-binding domain"/>
    <property type="match status" value="1"/>
</dbReference>
<feature type="domain" description="Thiamine pyrophosphate enzyme N-terminal TPP-binding" evidence="6">
    <location>
        <begin position="4"/>
        <end position="115"/>
    </location>
</feature>
<protein>
    <submittedName>
        <fullName evidence="7">Pyruvate dehydrogenase (Quinone)/pyruvate oxidase</fullName>
        <ecNumber evidence="7">1.2.3.3</ecNumber>
        <ecNumber evidence="7">1.2.5.1</ecNumber>
    </submittedName>
</protein>
<gene>
    <name evidence="7" type="ORF">FHW18_003301</name>
</gene>
<comment type="similarity">
    <text evidence="1 3">Belongs to the TPP enzyme family.</text>
</comment>
<proteinExistence type="inferred from homology"/>
<feature type="domain" description="Thiamine pyrophosphate enzyme TPP-binding" evidence="5">
    <location>
        <begin position="389"/>
        <end position="535"/>
    </location>
</feature>
<dbReference type="AlphaFoldDB" id="A0A7Y9LP53"/>
<evidence type="ECO:0000313" key="8">
    <source>
        <dbReference type="Proteomes" id="UP000542125"/>
    </source>
</evidence>
<dbReference type="RefSeq" id="WP_179587769.1">
    <property type="nucleotide sequence ID" value="NZ_JACBYR010000001.1"/>
</dbReference>
<dbReference type="InterPro" id="IPR047210">
    <property type="entry name" value="TPP_PYR_POXB-like"/>
</dbReference>
<dbReference type="InterPro" id="IPR029035">
    <property type="entry name" value="DHS-like_NAD/FAD-binding_dom"/>
</dbReference>
<reference evidence="7 8" key="1">
    <citation type="submission" date="2020-07" db="EMBL/GenBank/DDBJ databases">
        <title>Genomic Encyclopedia of Type Strains, Phase IV (KMG-V): Genome sequencing to study the core and pangenomes of soil and plant-associated prokaryotes.</title>
        <authorList>
            <person name="Whitman W."/>
        </authorList>
    </citation>
    <scope>NUCLEOTIDE SEQUENCE [LARGE SCALE GENOMIC DNA]</scope>
    <source>
        <strain evidence="7 8">SAS40</strain>
    </source>
</reference>
<dbReference type="CDD" id="cd02014">
    <property type="entry name" value="TPP_POX"/>
    <property type="match status" value="1"/>
</dbReference>
<dbReference type="GO" id="GO:0019752">
    <property type="term" value="P:carboxylic acid metabolic process"/>
    <property type="evidence" value="ECO:0007669"/>
    <property type="project" value="UniProtKB-ARBA"/>
</dbReference>
<organism evidence="7 8">
    <name type="scientific">Pigmentiphaga litoralis</name>
    <dbReference type="NCBI Taxonomy" id="516702"/>
    <lineage>
        <taxon>Bacteria</taxon>
        <taxon>Pseudomonadati</taxon>
        <taxon>Pseudomonadota</taxon>
        <taxon>Betaproteobacteria</taxon>
        <taxon>Burkholderiales</taxon>
        <taxon>Alcaligenaceae</taxon>
        <taxon>Pigmentiphaga</taxon>
    </lineage>
</organism>
<dbReference type="EC" id="1.2.5.1" evidence="7"/>
<dbReference type="CDD" id="cd07039">
    <property type="entry name" value="TPP_PYR_POX"/>
    <property type="match status" value="1"/>
</dbReference>
<dbReference type="GO" id="GO:0000287">
    <property type="term" value="F:magnesium ion binding"/>
    <property type="evidence" value="ECO:0007669"/>
    <property type="project" value="InterPro"/>
</dbReference>
<dbReference type="Gene3D" id="3.40.50.1220">
    <property type="entry name" value="TPP-binding domain"/>
    <property type="match status" value="1"/>
</dbReference>
<dbReference type="EC" id="1.2.3.3" evidence="7"/>
<dbReference type="SUPFAM" id="SSF52518">
    <property type="entry name" value="Thiamin diphosphate-binding fold (THDP-binding)"/>
    <property type="match status" value="2"/>
</dbReference>
<dbReference type="InterPro" id="IPR047211">
    <property type="entry name" value="POXB-like"/>
</dbReference>
<feature type="domain" description="Thiamine pyrophosphate enzyme central" evidence="4">
    <location>
        <begin position="200"/>
        <end position="329"/>
    </location>
</feature>
<dbReference type="GO" id="GO:0052737">
    <property type="term" value="F:pyruvate dehydrogenase (quinone) activity"/>
    <property type="evidence" value="ECO:0007669"/>
    <property type="project" value="UniProtKB-EC"/>
</dbReference>
<evidence type="ECO:0000256" key="2">
    <source>
        <dbReference type="ARBA" id="ARBA00023052"/>
    </source>
</evidence>